<reference evidence="3" key="1">
    <citation type="submission" date="2021-03" db="EMBL/GenBank/DDBJ databases">
        <title>Whole genome shotgun sequence of Actinoplanes consettensis NBRC 14913.</title>
        <authorList>
            <person name="Komaki H."/>
            <person name="Tamura T."/>
        </authorList>
    </citation>
    <scope>NUCLEOTIDE SEQUENCE</scope>
    <source>
        <strain evidence="3">NBRC 14913</strain>
    </source>
</reference>
<evidence type="ECO:0008006" key="5">
    <source>
        <dbReference type="Google" id="ProtNLM"/>
    </source>
</evidence>
<keyword evidence="2" id="KW-1133">Transmembrane helix</keyword>
<feature type="transmembrane region" description="Helical" evidence="2">
    <location>
        <begin position="136"/>
        <end position="155"/>
    </location>
</feature>
<organism evidence="3 4">
    <name type="scientific">Winogradskya consettensis</name>
    <dbReference type="NCBI Taxonomy" id="113560"/>
    <lineage>
        <taxon>Bacteria</taxon>
        <taxon>Bacillati</taxon>
        <taxon>Actinomycetota</taxon>
        <taxon>Actinomycetes</taxon>
        <taxon>Micromonosporales</taxon>
        <taxon>Micromonosporaceae</taxon>
        <taxon>Winogradskya</taxon>
    </lineage>
</organism>
<feature type="transmembrane region" description="Helical" evidence="2">
    <location>
        <begin position="161"/>
        <end position="180"/>
    </location>
</feature>
<feature type="compositionally biased region" description="Basic and acidic residues" evidence="1">
    <location>
        <begin position="16"/>
        <end position="32"/>
    </location>
</feature>
<protein>
    <recommendedName>
        <fullName evidence="5">Thrombospondin</fullName>
    </recommendedName>
</protein>
<feature type="compositionally biased region" description="Basic and acidic residues" evidence="1">
    <location>
        <begin position="39"/>
        <end position="65"/>
    </location>
</feature>
<gene>
    <name evidence="3" type="ORF">Aco04nite_14480</name>
</gene>
<accession>A0A919SCE9</accession>
<keyword evidence="2" id="KW-0812">Transmembrane</keyword>
<feature type="transmembrane region" description="Helical" evidence="2">
    <location>
        <begin position="192"/>
        <end position="217"/>
    </location>
</feature>
<dbReference type="RefSeq" id="WP_212996378.1">
    <property type="nucleotide sequence ID" value="NZ_BAAATW010000001.1"/>
</dbReference>
<keyword evidence="4" id="KW-1185">Reference proteome</keyword>
<evidence type="ECO:0000256" key="1">
    <source>
        <dbReference type="SAM" id="MobiDB-lite"/>
    </source>
</evidence>
<proteinExistence type="predicted"/>
<name>A0A919SCE9_9ACTN</name>
<sequence length="239" mass="25221">MRIPTFSRQSDTVTETEDRAPISARTEAKTEEISTAPAADERATVLTKRREAERQEAERREEARRATPPPPAPRTNATVAPSDSDNTTTELRPVRATDTAFKTDTAVKADTAVRTDTVTETRPAPAPVVAGPKPRASLLAMLGLITGVVAALLVLSGPLLGYGIGVAVLALVLSLAGIHATGKRHIAGKTDALLGMVLALGAIVVGVLALAGALSWLGTDMQPVSSLREWLDTQFVNRF</sequence>
<evidence type="ECO:0000256" key="2">
    <source>
        <dbReference type="SAM" id="Phobius"/>
    </source>
</evidence>
<evidence type="ECO:0000313" key="3">
    <source>
        <dbReference type="EMBL" id="GIM69267.1"/>
    </source>
</evidence>
<dbReference type="AlphaFoldDB" id="A0A919SCE9"/>
<keyword evidence="2" id="KW-0472">Membrane</keyword>
<feature type="compositionally biased region" description="Polar residues" evidence="1">
    <location>
        <begin position="1"/>
        <end position="13"/>
    </location>
</feature>
<dbReference type="Proteomes" id="UP000680865">
    <property type="component" value="Unassembled WGS sequence"/>
</dbReference>
<feature type="region of interest" description="Disordered" evidence="1">
    <location>
        <begin position="1"/>
        <end position="99"/>
    </location>
</feature>
<evidence type="ECO:0000313" key="4">
    <source>
        <dbReference type="Proteomes" id="UP000680865"/>
    </source>
</evidence>
<dbReference type="EMBL" id="BOQP01000006">
    <property type="protein sequence ID" value="GIM69267.1"/>
    <property type="molecule type" value="Genomic_DNA"/>
</dbReference>
<comment type="caution">
    <text evidence="3">The sequence shown here is derived from an EMBL/GenBank/DDBJ whole genome shotgun (WGS) entry which is preliminary data.</text>
</comment>